<dbReference type="OrthoDB" id="21474at2759"/>
<keyword evidence="3" id="KW-1185">Reference proteome</keyword>
<dbReference type="AlphaFoldDB" id="A0A9P7AGY8"/>
<dbReference type="InterPro" id="IPR046522">
    <property type="entry name" value="DUF6699"/>
</dbReference>
<dbReference type="EMBL" id="JABBWE010000060">
    <property type="protein sequence ID" value="KAG1789316.1"/>
    <property type="molecule type" value="Genomic_DNA"/>
</dbReference>
<evidence type="ECO:0000313" key="3">
    <source>
        <dbReference type="Proteomes" id="UP000719766"/>
    </source>
</evidence>
<dbReference type="GeneID" id="64597546"/>
<evidence type="ECO:0000313" key="2">
    <source>
        <dbReference type="EMBL" id="KAG1789316.1"/>
    </source>
</evidence>
<proteinExistence type="predicted"/>
<name>A0A9P7AGY8_9AGAM</name>
<accession>A0A9P7AGY8</accession>
<dbReference type="Pfam" id="PF20415">
    <property type="entry name" value="DUF6699"/>
    <property type="match status" value="1"/>
</dbReference>
<dbReference type="Proteomes" id="UP000719766">
    <property type="component" value="Unassembled WGS sequence"/>
</dbReference>
<organism evidence="2 3">
    <name type="scientific">Suillus plorans</name>
    <dbReference type="NCBI Taxonomy" id="116603"/>
    <lineage>
        <taxon>Eukaryota</taxon>
        <taxon>Fungi</taxon>
        <taxon>Dikarya</taxon>
        <taxon>Basidiomycota</taxon>
        <taxon>Agaricomycotina</taxon>
        <taxon>Agaricomycetes</taxon>
        <taxon>Agaricomycetidae</taxon>
        <taxon>Boletales</taxon>
        <taxon>Suillineae</taxon>
        <taxon>Suillaceae</taxon>
        <taxon>Suillus</taxon>
    </lineage>
</organism>
<comment type="caution">
    <text evidence="2">The sequence shown here is derived from an EMBL/GenBank/DDBJ whole genome shotgun (WGS) entry which is preliminary data.</text>
</comment>
<gene>
    <name evidence="2" type="ORF">HD556DRAFT_1399096</name>
</gene>
<protein>
    <recommendedName>
        <fullName evidence="1">DUF6699 domain-containing protein</fullName>
    </recommendedName>
</protein>
<evidence type="ECO:0000259" key="1">
    <source>
        <dbReference type="Pfam" id="PF20415"/>
    </source>
</evidence>
<reference evidence="2" key="1">
    <citation type="journal article" date="2020" name="New Phytol.">
        <title>Comparative genomics reveals dynamic genome evolution in host specialist ectomycorrhizal fungi.</title>
        <authorList>
            <person name="Lofgren L.A."/>
            <person name="Nguyen N.H."/>
            <person name="Vilgalys R."/>
            <person name="Ruytinx J."/>
            <person name="Liao H.L."/>
            <person name="Branco S."/>
            <person name="Kuo A."/>
            <person name="LaButti K."/>
            <person name="Lipzen A."/>
            <person name="Andreopoulos W."/>
            <person name="Pangilinan J."/>
            <person name="Riley R."/>
            <person name="Hundley H."/>
            <person name="Na H."/>
            <person name="Barry K."/>
            <person name="Grigoriev I.V."/>
            <person name="Stajich J.E."/>
            <person name="Kennedy P.G."/>
        </authorList>
    </citation>
    <scope>NUCLEOTIDE SEQUENCE</scope>
    <source>
        <strain evidence="2">S12</strain>
    </source>
</reference>
<sequence length="355" mass="39719">MSSTTHPPWHSQWVTRNPTILPHAFHNARYAGWPHPPVQLPHPPGQFPHPPEQFPHPTVQLPHVTSPLSTARHITVANDIPSHRPQINAAHTQSSSYPAHLQYERHSHMNLGVQASANKISPVDCNIPNSRLIYDHSVPRTVSSNVNETQNAYPHPFLSMSFVPIRYDLRFPHTSLAFPLSSLYAGCGYELLFVPLTPERPRQIRLISPDFPWTFDICPDPGAGEEGVTCLDVLATLHAALQHPLTDTEWGTAGHDRRASLIRARDRRPMIQPALQGGSNSAARTRPTVRFAPSALVPNHISMQRERLLLRVNWLGSRVAFAGLMKDEAFARSRLFPGGHGGEPPETWVVKFHRL</sequence>
<dbReference type="RefSeq" id="XP_041156418.1">
    <property type="nucleotide sequence ID" value="XM_041303782.1"/>
</dbReference>
<feature type="domain" description="DUF6699" evidence="1">
    <location>
        <begin position="165"/>
        <end position="325"/>
    </location>
</feature>